<organism evidence="1 2">
    <name type="scientific">Pseudovirgaria hyperparasitica</name>
    <dbReference type="NCBI Taxonomy" id="470096"/>
    <lineage>
        <taxon>Eukaryota</taxon>
        <taxon>Fungi</taxon>
        <taxon>Dikarya</taxon>
        <taxon>Ascomycota</taxon>
        <taxon>Pezizomycotina</taxon>
        <taxon>Dothideomycetes</taxon>
        <taxon>Dothideomycetes incertae sedis</taxon>
        <taxon>Acrospermales</taxon>
        <taxon>Acrospermaceae</taxon>
        <taxon>Pseudovirgaria</taxon>
    </lineage>
</organism>
<protein>
    <submittedName>
        <fullName evidence="1">Uncharacterized protein</fullName>
    </submittedName>
</protein>
<dbReference type="Proteomes" id="UP000799437">
    <property type="component" value="Unassembled WGS sequence"/>
</dbReference>
<dbReference type="AlphaFoldDB" id="A0A6A6W8T4"/>
<keyword evidence="2" id="KW-1185">Reference proteome</keyword>
<evidence type="ECO:0000313" key="1">
    <source>
        <dbReference type="EMBL" id="KAF2758340.1"/>
    </source>
</evidence>
<dbReference type="RefSeq" id="XP_033600791.1">
    <property type="nucleotide sequence ID" value="XM_033746909.1"/>
</dbReference>
<accession>A0A6A6W8T4</accession>
<evidence type="ECO:0000313" key="2">
    <source>
        <dbReference type="Proteomes" id="UP000799437"/>
    </source>
</evidence>
<proteinExistence type="predicted"/>
<dbReference type="GeneID" id="54487963"/>
<gene>
    <name evidence="1" type="ORF">EJ05DRAFT_499866</name>
</gene>
<dbReference type="EMBL" id="ML996571">
    <property type="protein sequence ID" value="KAF2758340.1"/>
    <property type="molecule type" value="Genomic_DNA"/>
</dbReference>
<sequence length="167" mass="18286">MRGNANWGHGITGAGSIHASPQIQQAIDNSTRFESGNDPAADHHDERSIKAKADAFHLYASVTYHTSFLVEKATEYLIIDVNRSIQESWEIGAGYHFSISSETKQARAPAAANVMREISPLPPGSLASASRICPQRKAARIERSCGIIVKDLFFCPVTFVFDIIDLI</sequence>
<name>A0A6A6W8T4_9PEZI</name>
<reference evidence="1" key="1">
    <citation type="journal article" date="2020" name="Stud. Mycol.">
        <title>101 Dothideomycetes genomes: a test case for predicting lifestyles and emergence of pathogens.</title>
        <authorList>
            <person name="Haridas S."/>
            <person name="Albert R."/>
            <person name="Binder M."/>
            <person name="Bloem J."/>
            <person name="Labutti K."/>
            <person name="Salamov A."/>
            <person name="Andreopoulos B."/>
            <person name="Baker S."/>
            <person name="Barry K."/>
            <person name="Bills G."/>
            <person name="Bluhm B."/>
            <person name="Cannon C."/>
            <person name="Castanera R."/>
            <person name="Culley D."/>
            <person name="Daum C."/>
            <person name="Ezra D."/>
            <person name="Gonzalez J."/>
            <person name="Henrissat B."/>
            <person name="Kuo A."/>
            <person name="Liang C."/>
            <person name="Lipzen A."/>
            <person name="Lutzoni F."/>
            <person name="Magnuson J."/>
            <person name="Mondo S."/>
            <person name="Nolan M."/>
            <person name="Ohm R."/>
            <person name="Pangilinan J."/>
            <person name="Park H.-J."/>
            <person name="Ramirez L."/>
            <person name="Alfaro M."/>
            <person name="Sun H."/>
            <person name="Tritt A."/>
            <person name="Yoshinaga Y."/>
            <person name="Zwiers L.-H."/>
            <person name="Turgeon B."/>
            <person name="Goodwin S."/>
            <person name="Spatafora J."/>
            <person name="Crous P."/>
            <person name="Grigoriev I."/>
        </authorList>
    </citation>
    <scope>NUCLEOTIDE SEQUENCE</scope>
    <source>
        <strain evidence="1">CBS 121739</strain>
    </source>
</reference>